<dbReference type="OrthoDB" id="4072826at2759"/>
<dbReference type="InterPro" id="IPR016181">
    <property type="entry name" value="Acyl_CoA_acyltransferase"/>
</dbReference>
<dbReference type="Pfam" id="PF13302">
    <property type="entry name" value="Acetyltransf_3"/>
    <property type="match status" value="1"/>
</dbReference>
<dbReference type="AlphaFoldDB" id="A0A8K0WKS4"/>
<name>A0A8K0WKS4_9HYPO</name>
<dbReference type="InterPro" id="IPR051531">
    <property type="entry name" value="N-acetyltransferase"/>
</dbReference>
<proteinExistence type="predicted"/>
<organism evidence="2 3">
    <name type="scientific">Stachybotrys elegans</name>
    <dbReference type="NCBI Taxonomy" id="80388"/>
    <lineage>
        <taxon>Eukaryota</taxon>
        <taxon>Fungi</taxon>
        <taxon>Dikarya</taxon>
        <taxon>Ascomycota</taxon>
        <taxon>Pezizomycotina</taxon>
        <taxon>Sordariomycetes</taxon>
        <taxon>Hypocreomycetidae</taxon>
        <taxon>Hypocreales</taxon>
        <taxon>Stachybotryaceae</taxon>
        <taxon>Stachybotrys</taxon>
    </lineage>
</organism>
<evidence type="ECO:0000259" key="1">
    <source>
        <dbReference type="Pfam" id="PF13302"/>
    </source>
</evidence>
<dbReference type="Proteomes" id="UP000813444">
    <property type="component" value="Unassembled WGS sequence"/>
</dbReference>
<dbReference type="InterPro" id="IPR000182">
    <property type="entry name" value="GNAT_dom"/>
</dbReference>
<sequence>MTGHQEARVVVTTTLPALPLPPNSMRGEIRTSRLLLRPLCQEDLQGLHALRSQPEVMMGTARGVPDKDMGETEEALQYFLAPNDEKTFLFGAFLLTTGELVGEGGIHSLASSSCGWPEIGYKFSKEVWRQGYAFEFVQAMLQAWWELPRSTATISVHPQSCGGVENTHEQVFALTDDGNVGSQGLLAKLGFRRFMTWTEPDTQLHRLGQPVTLHGFAIGAPKAS</sequence>
<dbReference type="SUPFAM" id="SSF55729">
    <property type="entry name" value="Acyl-CoA N-acyltransferases (Nat)"/>
    <property type="match status" value="1"/>
</dbReference>
<feature type="domain" description="N-acetyltransferase" evidence="1">
    <location>
        <begin position="33"/>
        <end position="192"/>
    </location>
</feature>
<gene>
    <name evidence="2" type="ORF">B0I35DRAFT_113923</name>
</gene>
<dbReference type="GO" id="GO:0016747">
    <property type="term" value="F:acyltransferase activity, transferring groups other than amino-acyl groups"/>
    <property type="evidence" value="ECO:0007669"/>
    <property type="project" value="InterPro"/>
</dbReference>
<dbReference type="Gene3D" id="3.40.630.30">
    <property type="match status" value="1"/>
</dbReference>
<comment type="caution">
    <text evidence="2">The sequence shown here is derived from an EMBL/GenBank/DDBJ whole genome shotgun (WGS) entry which is preliminary data.</text>
</comment>
<keyword evidence="3" id="KW-1185">Reference proteome</keyword>
<accession>A0A8K0WKS4</accession>
<dbReference type="EMBL" id="JAGPNK010000019">
    <property type="protein sequence ID" value="KAH7305193.1"/>
    <property type="molecule type" value="Genomic_DNA"/>
</dbReference>
<dbReference type="PANTHER" id="PTHR43792:SF1">
    <property type="entry name" value="N-ACETYLTRANSFERASE DOMAIN-CONTAINING PROTEIN"/>
    <property type="match status" value="1"/>
</dbReference>
<evidence type="ECO:0000313" key="3">
    <source>
        <dbReference type="Proteomes" id="UP000813444"/>
    </source>
</evidence>
<protein>
    <submittedName>
        <fullName evidence="2">GNAT domain-containing protein</fullName>
    </submittedName>
</protein>
<reference evidence="2" key="1">
    <citation type="journal article" date="2021" name="Nat. Commun.">
        <title>Genetic determinants of endophytism in the Arabidopsis root mycobiome.</title>
        <authorList>
            <person name="Mesny F."/>
            <person name="Miyauchi S."/>
            <person name="Thiergart T."/>
            <person name="Pickel B."/>
            <person name="Atanasova L."/>
            <person name="Karlsson M."/>
            <person name="Huettel B."/>
            <person name="Barry K.W."/>
            <person name="Haridas S."/>
            <person name="Chen C."/>
            <person name="Bauer D."/>
            <person name="Andreopoulos W."/>
            <person name="Pangilinan J."/>
            <person name="LaButti K."/>
            <person name="Riley R."/>
            <person name="Lipzen A."/>
            <person name="Clum A."/>
            <person name="Drula E."/>
            <person name="Henrissat B."/>
            <person name="Kohler A."/>
            <person name="Grigoriev I.V."/>
            <person name="Martin F.M."/>
            <person name="Hacquard S."/>
        </authorList>
    </citation>
    <scope>NUCLEOTIDE SEQUENCE</scope>
    <source>
        <strain evidence="2">MPI-CAGE-CH-0235</strain>
    </source>
</reference>
<dbReference type="PANTHER" id="PTHR43792">
    <property type="entry name" value="GNAT FAMILY, PUTATIVE (AFU_ORTHOLOGUE AFUA_3G00765)-RELATED-RELATED"/>
    <property type="match status" value="1"/>
</dbReference>
<evidence type="ECO:0000313" key="2">
    <source>
        <dbReference type="EMBL" id="KAH7305193.1"/>
    </source>
</evidence>